<dbReference type="Proteomes" id="UP001501777">
    <property type="component" value="Unassembled WGS sequence"/>
</dbReference>
<sequence>MRRAPFQGPHPQARRRVVDHRFRAVEGSSGLVELAPGEGRVLLRLGAFDRPARRARPATVIEHRFRAVGGTLHAIRFSRPVGLAPERGRCAGGPDDADPAHAWLRRTVRDLLPSGQPAGPDSRFSNQWSPYTWST</sequence>
<accession>A0ABP6A4S4</accession>
<dbReference type="EMBL" id="BAAASG010000016">
    <property type="protein sequence ID" value="GAA2510667.1"/>
    <property type="molecule type" value="Genomic_DNA"/>
</dbReference>
<protein>
    <submittedName>
        <fullName evidence="2">Uncharacterized protein</fullName>
    </submittedName>
</protein>
<feature type="compositionally biased region" description="Polar residues" evidence="1">
    <location>
        <begin position="123"/>
        <end position="135"/>
    </location>
</feature>
<proteinExistence type="predicted"/>
<keyword evidence="3" id="KW-1185">Reference proteome</keyword>
<name>A0ABP6A4S4_STRLO</name>
<feature type="region of interest" description="Disordered" evidence="1">
    <location>
        <begin position="111"/>
        <end position="135"/>
    </location>
</feature>
<comment type="caution">
    <text evidence="2">The sequence shown here is derived from an EMBL/GenBank/DDBJ whole genome shotgun (WGS) entry which is preliminary data.</text>
</comment>
<organism evidence="2 3">
    <name type="scientific">Streptomyces longisporus</name>
    <dbReference type="NCBI Taxonomy" id="1948"/>
    <lineage>
        <taxon>Bacteria</taxon>
        <taxon>Bacillati</taxon>
        <taxon>Actinomycetota</taxon>
        <taxon>Actinomycetes</taxon>
        <taxon>Kitasatosporales</taxon>
        <taxon>Streptomycetaceae</taxon>
        <taxon>Streptomyces</taxon>
    </lineage>
</organism>
<evidence type="ECO:0000313" key="3">
    <source>
        <dbReference type="Proteomes" id="UP001501777"/>
    </source>
</evidence>
<reference evidence="3" key="1">
    <citation type="journal article" date="2019" name="Int. J. Syst. Evol. Microbiol.">
        <title>The Global Catalogue of Microorganisms (GCM) 10K type strain sequencing project: providing services to taxonomists for standard genome sequencing and annotation.</title>
        <authorList>
            <consortium name="The Broad Institute Genomics Platform"/>
            <consortium name="The Broad Institute Genome Sequencing Center for Infectious Disease"/>
            <person name="Wu L."/>
            <person name="Ma J."/>
        </authorList>
    </citation>
    <scope>NUCLEOTIDE SEQUENCE [LARGE SCALE GENOMIC DNA]</scope>
    <source>
        <strain evidence="3">JCM 4395</strain>
    </source>
</reference>
<evidence type="ECO:0000313" key="2">
    <source>
        <dbReference type="EMBL" id="GAA2510667.1"/>
    </source>
</evidence>
<gene>
    <name evidence="2" type="ORF">GCM10010276_66590</name>
</gene>
<evidence type="ECO:0000256" key="1">
    <source>
        <dbReference type="SAM" id="MobiDB-lite"/>
    </source>
</evidence>